<feature type="domain" description="CHK kinase-like" evidence="1">
    <location>
        <begin position="134"/>
        <end position="315"/>
    </location>
</feature>
<sequence>MAESIRNLPQLLADYLGPTKTIKDQKITHLTTSGDNYGSLMLKVDITVHNIETEQEEVVHLVAKKIPANERIQEMFDIQVTFKKEVAFYENIIPALQEFKREMGSTRVIDCFPKSCGARFNIDNSDLVDEDAVLVLENLMSSGFSTTDRRKGFDLEGSKTVLRDLAEFHSVSLALKLKKPEQFNQNIKKYCHDFNFSNGPEEMFRDRLRNILLENENCAEVADRIHYLGEIKRPAAREPFATLIHFDLWVNNIMQKLVDGTVVNKFVDFQLYTYGSPAVDLFFFLWSSVQQKVIENHLDDLMRYYHGLFIQNLSDLQCDTEPFGYDSLMEEMRLETEFEFAHALSFSTFIVGAEKSTGNDDDNGILKSKDEQKKEISLEVKKKAWYMTEECIRTTKPYIHLPVMAESIRNLQQLLADYLGPTKTIEDQKITHLTAAGDNYGSVMLKVDITVHNNETEQEEVVHVVAKKIPATEMFQKIFNIQVTFKKEVAFYESIIPALQRFQREMGSARVIDCFPKLCGARFNIDNGDLVDEDAVLVLENLVSSGFSTTDRHKGFDLEGSKSVLKDLAEFHAVSLALKLKKPDSFNQNIKRYCHDYHFEHDAEKIFRMCLRDILLEKDTCAEVADRIHYLGEIKRPAAREPFATLIHFDLWVNNTMQKHVDGKVVNKFVDFQLYTYGSPAADLFFFLWSSVQQKVIENHLDDLMRYYHQLFTQNLSDLQCDTGPFGYDNLMEEMRLETEFEFGHALSFSTFVVSADKSTDGDIPKSKDELIKNISLEVKKKAWYMTEQCKKRGWLGIL</sequence>
<organism evidence="2 3">
    <name type="scientific">Phaedon cochleariae</name>
    <name type="common">Mustard beetle</name>
    <dbReference type="NCBI Taxonomy" id="80249"/>
    <lineage>
        <taxon>Eukaryota</taxon>
        <taxon>Metazoa</taxon>
        <taxon>Ecdysozoa</taxon>
        <taxon>Arthropoda</taxon>
        <taxon>Hexapoda</taxon>
        <taxon>Insecta</taxon>
        <taxon>Pterygota</taxon>
        <taxon>Neoptera</taxon>
        <taxon>Endopterygota</taxon>
        <taxon>Coleoptera</taxon>
        <taxon>Polyphaga</taxon>
        <taxon>Cucujiformia</taxon>
        <taxon>Chrysomeloidea</taxon>
        <taxon>Chrysomelidae</taxon>
        <taxon>Chrysomelinae</taxon>
        <taxon>Chrysomelini</taxon>
        <taxon>Phaedon</taxon>
    </lineage>
</organism>
<evidence type="ECO:0000313" key="2">
    <source>
        <dbReference type="EMBL" id="CAH1179060.1"/>
    </source>
</evidence>
<gene>
    <name evidence="2" type="ORF">PHAECO_LOCUS11858</name>
</gene>
<dbReference type="OrthoDB" id="191037at2759"/>
<accession>A0A9P0DQH6</accession>
<keyword evidence="3" id="KW-1185">Reference proteome</keyword>
<dbReference type="PANTHER" id="PTHR11012:SF55">
    <property type="entry name" value="BHLH DOMAIN-CONTAINING PROTEIN"/>
    <property type="match status" value="1"/>
</dbReference>
<reference evidence="2" key="1">
    <citation type="submission" date="2022-01" db="EMBL/GenBank/DDBJ databases">
        <authorList>
            <person name="King R."/>
        </authorList>
    </citation>
    <scope>NUCLEOTIDE SEQUENCE</scope>
</reference>
<dbReference type="PANTHER" id="PTHR11012">
    <property type="entry name" value="PROTEIN KINASE-LIKE DOMAIN-CONTAINING"/>
    <property type="match status" value="1"/>
</dbReference>
<dbReference type="EMBL" id="OU896714">
    <property type="protein sequence ID" value="CAH1179060.1"/>
    <property type="molecule type" value="Genomic_DNA"/>
</dbReference>
<dbReference type="AlphaFoldDB" id="A0A9P0DQH6"/>
<dbReference type="SUPFAM" id="SSF56112">
    <property type="entry name" value="Protein kinase-like (PK-like)"/>
    <property type="match status" value="2"/>
</dbReference>
<feature type="domain" description="CHK kinase-like" evidence="1">
    <location>
        <begin position="537"/>
        <end position="718"/>
    </location>
</feature>
<name>A0A9P0DQH6_PHACE</name>
<evidence type="ECO:0000313" key="3">
    <source>
        <dbReference type="Proteomes" id="UP001153737"/>
    </source>
</evidence>
<dbReference type="InterPro" id="IPR015897">
    <property type="entry name" value="CHK_kinase-like"/>
</dbReference>
<evidence type="ECO:0000259" key="1">
    <source>
        <dbReference type="SMART" id="SM00587"/>
    </source>
</evidence>
<protein>
    <recommendedName>
        <fullName evidence="1">CHK kinase-like domain-containing protein</fullName>
    </recommendedName>
</protein>
<reference evidence="2" key="2">
    <citation type="submission" date="2022-10" db="EMBL/GenBank/DDBJ databases">
        <authorList>
            <consortium name="ENA_rothamsted_submissions"/>
            <consortium name="culmorum"/>
            <person name="King R."/>
        </authorList>
    </citation>
    <scope>NUCLEOTIDE SEQUENCE</scope>
</reference>
<dbReference type="Proteomes" id="UP001153737">
    <property type="component" value="Chromosome 8"/>
</dbReference>
<dbReference type="Pfam" id="PF02958">
    <property type="entry name" value="EcKL"/>
    <property type="match status" value="2"/>
</dbReference>
<dbReference type="SMART" id="SM00587">
    <property type="entry name" value="CHK"/>
    <property type="match status" value="2"/>
</dbReference>
<proteinExistence type="predicted"/>
<dbReference type="InterPro" id="IPR004119">
    <property type="entry name" value="EcKL"/>
</dbReference>
<dbReference type="Gene3D" id="3.90.1200.10">
    <property type="match status" value="2"/>
</dbReference>
<dbReference type="InterPro" id="IPR011009">
    <property type="entry name" value="Kinase-like_dom_sf"/>
</dbReference>